<dbReference type="GO" id="GO:0006285">
    <property type="term" value="P:base-excision repair, AP site formation"/>
    <property type="evidence" value="ECO:0007669"/>
    <property type="project" value="TreeGrafter"/>
</dbReference>
<dbReference type="GO" id="GO:0032993">
    <property type="term" value="C:protein-DNA complex"/>
    <property type="evidence" value="ECO:0007669"/>
    <property type="project" value="TreeGrafter"/>
</dbReference>
<gene>
    <name evidence="4" type="ORF">METZ01_LOCUS223359</name>
</gene>
<feature type="non-terminal residue" evidence="4">
    <location>
        <position position="114"/>
    </location>
</feature>
<proteinExistence type="predicted"/>
<dbReference type="SUPFAM" id="SSF48150">
    <property type="entry name" value="DNA-glycosylase"/>
    <property type="match status" value="1"/>
</dbReference>
<dbReference type="InterPro" id="IPR003265">
    <property type="entry name" value="HhH-GPD_domain"/>
</dbReference>
<dbReference type="Gene3D" id="1.10.1670.40">
    <property type="match status" value="1"/>
</dbReference>
<organism evidence="4">
    <name type="scientific">marine metagenome</name>
    <dbReference type="NCBI Taxonomy" id="408172"/>
    <lineage>
        <taxon>unclassified sequences</taxon>
        <taxon>metagenomes</taxon>
        <taxon>ecological metagenomes</taxon>
    </lineage>
</organism>
<dbReference type="PANTHER" id="PTHR43003">
    <property type="entry name" value="DNA-3-METHYLADENINE GLYCOSYLASE"/>
    <property type="match status" value="1"/>
</dbReference>
<dbReference type="AlphaFoldDB" id="A0A382G6U4"/>
<dbReference type="Gene3D" id="1.10.340.30">
    <property type="entry name" value="Hypothetical protein, domain 2"/>
    <property type="match status" value="1"/>
</dbReference>
<evidence type="ECO:0000256" key="2">
    <source>
        <dbReference type="ARBA" id="ARBA00023204"/>
    </source>
</evidence>
<sequence>MNYTDDWSAIKDYLIARDPNLVPLITQYGKPRLLRRKGVQVNLFDSLVNSIISQQISTIAANSVKARLHRLLNTEVFSIDKVIAIPESDLNSMGLSRPKCRYIKSLAAAVNQRP</sequence>
<dbReference type="Pfam" id="PF00730">
    <property type="entry name" value="HhH-GPD"/>
    <property type="match status" value="1"/>
</dbReference>
<dbReference type="GO" id="GO:0032131">
    <property type="term" value="F:alkylated DNA binding"/>
    <property type="evidence" value="ECO:0007669"/>
    <property type="project" value="TreeGrafter"/>
</dbReference>
<accession>A0A382G6U4</accession>
<dbReference type="InterPro" id="IPR051912">
    <property type="entry name" value="Alkylbase_DNA_Glycosylase/TA"/>
</dbReference>
<dbReference type="GO" id="GO:0043916">
    <property type="term" value="F:DNA-7-methylguanine glycosylase activity"/>
    <property type="evidence" value="ECO:0007669"/>
    <property type="project" value="TreeGrafter"/>
</dbReference>
<keyword evidence="1" id="KW-0227">DNA damage</keyword>
<name>A0A382G6U4_9ZZZZ</name>
<feature type="domain" description="HhH-GPD" evidence="3">
    <location>
        <begin position="48"/>
        <end position="111"/>
    </location>
</feature>
<keyword evidence="2" id="KW-0234">DNA repair</keyword>
<dbReference type="PANTHER" id="PTHR43003:SF5">
    <property type="entry name" value="DNA-3-METHYLADENINE GLYCOSYLASE"/>
    <property type="match status" value="1"/>
</dbReference>
<dbReference type="InterPro" id="IPR011257">
    <property type="entry name" value="DNA_glycosylase"/>
</dbReference>
<reference evidence="4" key="1">
    <citation type="submission" date="2018-05" db="EMBL/GenBank/DDBJ databases">
        <authorList>
            <person name="Lanie J.A."/>
            <person name="Ng W.-L."/>
            <person name="Kazmierczak K.M."/>
            <person name="Andrzejewski T.M."/>
            <person name="Davidsen T.M."/>
            <person name="Wayne K.J."/>
            <person name="Tettelin H."/>
            <person name="Glass J.I."/>
            <person name="Rusch D."/>
            <person name="Podicherti R."/>
            <person name="Tsui H.-C.T."/>
            <person name="Winkler M.E."/>
        </authorList>
    </citation>
    <scope>NUCLEOTIDE SEQUENCE</scope>
</reference>
<dbReference type="EMBL" id="UINC01053688">
    <property type="protein sequence ID" value="SVB70505.1"/>
    <property type="molecule type" value="Genomic_DNA"/>
</dbReference>
<evidence type="ECO:0000256" key="1">
    <source>
        <dbReference type="ARBA" id="ARBA00022763"/>
    </source>
</evidence>
<evidence type="ECO:0000313" key="4">
    <source>
        <dbReference type="EMBL" id="SVB70505.1"/>
    </source>
</evidence>
<dbReference type="GO" id="GO:0008725">
    <property type="term" value="F:DNA-3-methyladenine glycosylase activity"/>
    <property type="evidence" value="ECO:0007669"/>
    <property type="project" value="TreeGrafter"/>
</dbReference>
<protein>
    <recommendedName>
        <fullName evidence="3">HhH-GPD domain-containing protein</fullName>
    </recommendedName>
</protein>
<evidence type="ECO:0000259" key="3">
    <source>
        <dbReference type="Pfam" id="PF00730"/>
    </source>
</evidence>
<dbReference type="GO" id="GO:0006307">
    <property type="term" value="P:DNA alkylation repair"/>
    <property type="evidence" value="ECO:0007669"/>
    <property type="project" value="TreeGrafter"/>
</dbReference>